<dbReference type="Proteomes" id="UP000266841">
    <property type="component" value="Unassembled WGS sequence"/>
</dbReference>
<keyword evidence="3" id="KW-1185">Reference proteome</keyword>
<comment type="caution">
    <text evidence="2">The sequence shown here is derived from an EMBL/GenBank/DDBJ whole genome shotgun (WGS) entry which is preliminary data.</text>
</comment>
<feature type="compositionally biased region" description="Basic and acidic residues" evidence="1">
    <location>
        <begin position="104"/>
        <end position="113"/>
    </location>
</feature>
<organism evidence="2 3">
    <name type="scientific">Thalassiosira oceanica</name>
    <name type="common">Marine diatom</name>
    <dbReference type="NCBI Taxonomy" id="159749"/>
    <lineage>
        <taxon>Eukaryota</taxon>
        <taxon>Sar</taxon>
        <taxon>Stramenopiles</taxon>
        <taxon>Ochrophyta</taxon>
        <taxon>Bacillariophyta</taxon>
        <taxon>Coscinodiscophyceae</taxon>
        <taxon>Thalassiosirophycidae</taxon>
        <taxon>Thalassiosirales</taxon>
        <taxon>Thalassiosiraceae</taxon>
        <taxon>Thalassiosira</taxon>
    </lineage>
</organism>
<gene>
    <name evidence="2" type="ORF">THAOC_20513</name>
</gene>
<feature type="compositionally biased region" description="Basic and acidic residues" evidence="1">
    <location>
        <begin position="77"/>
        <end position="87"/>
    </location>
</feature>
<feature type="compositionally biased region" description="Basic and acidic residues" evidence="1">
    <location>
        <begin position="52"/>
        <end position="67"/>
    </location>
</feature>
<feature type="region of interest" description="Disordered" evidence="1">
    <location>
        <begin position="1"/>
        <end position="199"/>
    </location>
</feature>
<name>K0SLD8_THAOC</name>
<evidence type="ECO:0000313" key="3">
    <source>
        <dbReference type="Proteomes" id="UP000266841"/>
    </source>
</evidence>
<sequence length="199" mass="22681">MMICSAKRARWASGPVPRRASESPLTRAAPDEHRGSRERRRRSWTMNGPVLRRRDGRGPWKPWKDGRAIPNHAPPEAGDKEIKRTARDQAGVVDGRVPRATLRRSMDAGDRRRVSFFPPRRPSEDMTTDAETYDRGRASHKDERRRQAEEGWEKRDGRRIDTECPSSSARPDKGYIAGEGRDASDQHRVVLPLPRGLMA</sequence>
<accession>K0SLD8</accession>
<evidence type="ECO:0000313" key="2">
    <source>
        <dbReference type="EMBL" id="EJK59287.1"/>
    </source>
</evidence>
<reference evidence="2 3" key="1">
    <citation type="journal article" date="2012" name="Genome Biol.">
        <title>Genome and low-iron response of an oceanic diatom adapted to chronic iron limitation.</title>
        <authorList>
            <person name="Lommer M."/>
            <person name="Specht M."/>
            <person name="Roy A.S."/>
            <person name="Kraemer L."/>
            <person name="Andreson R."/>
            <person name="Gutowska M.A."/>
            <person name="Wolf J."/>
            <person name="Bergner S.V."/>
            <person name="Schilhabel M.B."/>
            <person name="Klostermeier U.C."/>
            <person name="Beiko R.G."/>
            <person name="Rosenstiel P."/>
            <person name="Hippler M."/>
            <person name="Laroche J."/>
        </authorList>
    </citation>
    <scope>NUCLEOTIDE SEQUENCE [LARGE SCALE GENOMIC DNA]</scope>
    <source>
        <strain evidence="2 3">CCMP1005</strain>
    </source>
</reference>
<dbReference type="AlphaFoldDB" id="K0SLD8"/>
<evidence type="ECO:0000256" key="1">
    <source>
        <dbReference type="SAM" id="MobiDB-lite"/>
    </source>
</evidence>
<protein>
    <submittedName>
        <fullName evidence="2">Uncharacterized protein</fullName>
    </submittedName>
</protein>
<dbReference type="EMBL" id="AGNL01023183">
    <property type="protein sequence ID" value="EJK59287.1"/>
    <property type="molecule type" value="Genomic_DNA"/>
</dbReference>
<feature type="compositionally biased region" description="Basic and acidic residues" evidence="1">
    <location>
        <begin position="132"/>
        <end position="162"/>
    </location>
</feature>
<proteinExistence type="predicted"/>
<feature type="compositionally biased region" description="Basic and acidic residues" evidence="1">
    <location>
        <begin position="179"/>
        <end position="188"/>
    </location>
</feature>